<feature type="compositionally biased region" description="Polar residues" evidence="4">
    <location>
        <begin position="849"/>
        <end position="860"/>
    </location>
</feature>
<feature type="compositionally biased region" description="Acidic residues" evidence="4">
    <location>
        <begin position="730"/>
        <end position="739"/>
    </location>
</feature>
<dbReference type="Pfam" id="PF15619">
    <property type="entry name" value="Lebercilin"/>
    <property type="match status" value="1"/>
</dbReference>
<dbReference type="GO" id="GO:0042073">
    <property type="term" value="P:intraciliary transport"/>
    <property type="evidence" value="ECO:0007669"/>
    <property type="project" value="TreeGrafter"/>
</dbReference>
<dbReference type="InterPro" id="IPR028933">
    <property type="entry name" value="Lebercilin_dom"/>
</dbReference>
<comment type="caution">
    <text evidence="5">The sequence shown here is derived from an EMBL/GenBank/DDBJ whole genome shotgun (WGS) entry which is preliminary data.</text>
</comment>
<sequence>MSGRTRSRSRSRERSYADSYDSRSYTDYSDSFVSETDSEYDRRMKNKKKSTLATTNKKNPLKSNAKGGKKLTPRGNPTTPRGGTQIKQRMMSAKQGRLKQIINEKADLETQLEEIRQENRLLKRQHFLQDKAINKYESQDNSFSEVLHSHSEEVRALREQVRRQKQRAESNQRKIKDKDEEIFKLQKRLKKLDNIVHDRSLGERDDLNRQLAKTELELEEKVKRVKDLEKHLHYLEKNHRRELAQEMAKNKDSDKSVEELTDRIQRLEIQLKEKEKALDIKNIYSNRKPPHRLSGFESSLSSPTPTPPKVEKKRRRSSSPPRLTPRELAKQLDNERREKEKKERESRLKANKTKSPRTKIPEKISPRSISPLREHQEDRITNYRPSFKFETYKPSNTTTYSKDSLDDIDSNDCYDNRNSSRYDDKDDYNYYNSDALSYKPKLHHIKYKGSDENKPKRYDTFSLGNEREKRQREEDEARRQEQEAERRRKEQAEKGRQKKLQEERIRKEEEEAKKNLKLLKADSDSTFFEKMIMGAKPNDKNKHEQEEKNRREREEREREERERKERVAREQEQLRQDREKAEQDRFKREAELERAAAEREREEREKEARLQFEHEERERREREDQQRRDREATERREREEKERWERENRHKEDERRKQKDLLLAKMKQIDNTDGHNGADLSPASRRKQDKEWTFSKPIENLHSGKSAYEDVKVPYLEKQKKEQKKKLSLFDDDDNDDLDGGYQPSFGRRGATDNKSKKNSLFDDDSPSSSAKNRNGFVFGSNSPKSSANRNHKKKNDLLGDLFGNETKSRNTLGDEDIFASSTKAKPVTQNNYPWEKNVAVSNSKNNSTALNRPRQQANVLDSKPAVNAIDSFDVDDIEEVVL</sequence>
<feature type="compositionally biased region" description="Polar residues" evidence="4">
    <location>
        <begin position="75"/>
        <end position="86"/>
    </location>
</feature>
<dbReference type="PANTHER" id="PTHR16650">
    <property type="entry name" value="C21ORF13-RELATED"/>
    <property type="match status" value="1"/>
</dbReference>
<dbReference type="Proteomes" id="UP000749559">
    <property type="component" value="Unassembled WGS sequence"/>
</dbReference>
<evidence type="ECO:0000313" key="5">
    <source>
        <dbReference type="EMBL" id="CAH1799582.1"/>
    </source>
</evidence>
<accession>A0A8J1TBA5</accession>
<reference evidence="5" key="1">
    <citation type="submission" date="2022-03" db="EMBL/GenBank/DDBJ databases">
        <authorList>
            <person name="Martin C."/>
        </authorList>
    </citation>
    <scope>NUCLEOTIDE SEQUENCE</scope>
</reference>
<feature type="region of interest" description="Disordered" evidence="4">
    <location>
        <begin position="843"/>
        <end position="863"/>
    </location>
</feature>
<feature type="compositionally biased region" description="Polar residues" evidence="4">
    <location>
        <begin position="780"/>
        <end position="789"/>
    </location>
</feature>
<dbReference type="EMBL" id="CAIIXF020000011">
    <property type="protein sequence ID" value="CAH1799582.1"/>
    <property type="molecule type" value="Genomic_DNA"/>
</dbReference>
<feature type="compositionally biased region" description="Basic and acidic residues" evidence="4">
    <location>
        <begin position="324"/>
        <end position="348"/>
    </location>
</feature>
<organism evidence="5 6">
    <name type="scientific">Owenia fusiformis</name>
    <name type="common">Polychaete worm</name>
    <dbReference type="NCBI Taxonomy" id="6347"/>
    <lineage>
        <taxon>Eukaryota</taxon>
        <taxon>Metazoa</taxon>
        <taxon>Spiralia</taxon>
        <taxon>Lophotrochozoa</taxon>
        <taxon>Annelida</taxon>
        <taxon>Polychaeta</taxon>
        <taxon>Sedentaria</taxon>
        <taxon>Canalipalpata</taxon>
        <taxon>Sabellida</taxon>
        <taxon>Oweniida</taxon>
        <taxon>Oweniidae</taxon>
        <taxon>Owenia</taxon>
    </lineage>
</organism>
<feature type="compositionally biased region" description="Basic and acidic residues" evidence="4">
    <location>
        <begin position="537"/>
        <end position="673"/>
    </location>
</feature>
<feature type="compositionally biased region" description="Basic and acidic residues" evidence="4">
    <location>
        <begin position="707"/>
        <end position="720"/>
    </location>
</feature>
<dbReference type="InterPro" id="IPR026188">
    <property type="entry name" value="Lebercilin-like"/>
</dbReference>
<protein>
    <submittedName>
        <fullName evidence="5">Uncharacterized protein</fullName>
    </submittedName>
</protein>
<dbReference type="GO" id="GO:0005930">
    <property type="term" value="C:axoneme"/>
    <property type="evidence" value="ECO:0007669"/>
    <property type="project" value="TreeGrafter"/>
</dbReference>
<proteinExistence type="inferred from homology"/>
<keyword evidence="6" id="KW-1185">Reference proteome</keyword>
<evidence type="ECO:0000256" key="4">
    <source>
        <dbReference type="SAM" id="MobiDB-lite"/>
    </source>
</evidence>
<feature type="compositionally biased region" description="Low complexity" evidence="4">
    <location>
        <begin position="17"/>
        <end position="31"/>
    </location>
</feature>
<feature type="compositionally biased region" description="Basic and acidic residues" evidence="4">
    <location>
        <begin position="448"/>
        <end position="523"/>
    </location>
</feature>
<feature type="region of interest" description="Disordered" evidence="4">
    <location>
        <begin position="446"/>
        <end position="805"/>
    </location>
</feature>
<feature type="compositionally biased region" description="Basic and acidic residues" evidence="4">
    <location>
        <begin position="372"/>
        <end position="381"/>
    </location>
</feature>
<comment type="similarity">
    <text evidence="1">Belongs to the LCA5 family.</text>
</comment>
<feature type="coiled-coil region" evidence="3">
    <location>
        <begin position="91"/>
        <end position="277"/>
    </location>
</feature>
<name>A0A8J1TBA5_OWEFU</name>
<feature type="region of interest" description="Disordered" evidence="4">
    <location>
        <begin position="1"/>
        <end position="86"/>
    </location>
</feature>
<dbReference type="AlphaFoldDB" id="A0A8J1TBA5"/>
<dbReference type="PANTHER" id="PTHR16650:SF6">
    <property type="entry name" value="GH21622P"/>
    <property type="match status" value="1"/>
</dbReference>
<feature type="region of interest" description="Disordered" evidence="4">
    <location>
        <begin position="282"/>
        <end position="429"/>
    </location>
</feature>
<evidence type="ECO:0000256" key="2">
    <source>
        <dbReference type="ARBA" id="ARBA00023054"/>
    </source>
</evidence>
<gene>
    <name evidence="5" type="ORF">OFUS_LOCUS23578</name>
</gene>
<evidence type="ECO:0000256" key="3">
    <source>
        <dbReference type="SAM" id="Coils"/>
    </source>
</evidence>
<keyword evidence="2 3" id="KW-0175">Coiled coil</keyword>
<feature type="compositionally biased region" description="Polar residues" evidence="4">
    <location>
        <begin position="393"/>
        <end position="402"/>
    </location>
</feature>
<evidence type="ECO:0000256" key="1">
    <source>
        <dbReference type="ARBA" id="ARBA00010229"/>
    </source>
</evidence>
<dbReference type="OrthoDB" id="2123794at2759"/>
<evidence type="ECO:0000313" key="6">
    <source>
        <dbReference type="Proteomes" id="UP000749559"/>
    </source>
</evidence>
<feature type="compositionally biased region" description="Polar residues" evidence="4">
    <location>
        <begin position="51"/>
        <end position="62"/>
    </location>
</feature>
<feature type="compositionally biased region" description="Basic and acidic residues" evidence="4">
    <location>
        <begin position="414"/>
        <end position="428"/>
    </location>
</feature>